<comment type="caution">
    <text evidence="2">The sequence shown here is derived from an EMBL/GenBank/DDBJ whole genome shotgun (WGS) entry which is preliminary data.</text>
</comment>
<evidence type="ECO:0000313" key="2">
    <source>
        <dbReference type="EMBL" id="GIY69501.1"/>
    </source>
</evidence>
<evidence type="ECO:0000256" key="1">
    <source>
        <dbReference type="SAM" id="MobiDB-lite"/>
    </source>
</evidence>
<evidence type="ECO:0000313" key="3">
    <source>
        <dbReference type="Proteomes" id="UP001054945"/>
    </source>
</evidence>
<protein>
    <submittedName>
        <fullName evidence="2">Uncharacterized protein</fullName>
    </submittedName>
</protein>
<organism evidence="2 3">
    <name type="scientific">Caerostris extrusa</name>
    <name type="common">Bark spider</name>
    <name type="synonym">Caerostris bankana</name>
    <dbReference type="NCBI Taxonomy" id="172846"/>
    <lineage>
        <taxon>Eukaryota</taxon>
        <taxon>Metazoa</taxon>
        <taxon>Ecdysozoa</taxon>
        <taxon>Arthropoda</taxon>
        <taxon>Chelicerata</taxon>
        <taxon>Arachnida</taxon>
        <taxon>Araneae</taxon>
        <taxon>Araneomorphae</taxon>
        <taxon>Entelegynae</taxon>
        <taxon>Araneoidea</taxon>
        <taxon>Araneidae</taxon>
        <taxon>Caerostris</taxon>
    </lineage>
</organism>
<dbReference type="Proteomes" id="UP001054945">
    <property type="component" value="Unassembled WGS sequence"/>
</dbReference>
<proteinExistence type="predicted"/>
<accession>A0AAV4VGI4</accession>
<keyword evidence="3" id="KW-1185">Reference proteome</keyword>
<name>A0AAV4VGI4_CAEEX</name>
<reference evidence="2 3" key="1">
    <citation type="submission" date="2021-06" db="EMBL/GenBank/DDBJ databases">
        <title>Caerostris extrusa draft genome.</title>
        <authorList>
            <person name="Kono N."/>
            <person name="Arakawa K."/>
        </authorList>
    </citation>
    <scope>NUCLEOTIDE SEQUENCE [LARGE SCALE GENOMIC DNA]</scope>
</reference>
<dbReference type="EMBL" id="BPLR01014542">
    <property type="protein sequence ID" value="GIY69501.1"/>
    <property type="molecule type" value="Genomic_DNA"/>
</dbReference>
<sequence>MDCFYFSLSLSPTAAFRMIFDFQQHNGVFFCERFSVTFRAEQVFFSATEFNHHPLGVFQNEKIFRLPLPLCGHEWSGWQPPPSANKEGGGGEGEMFSLMRSMASL</sequence>
<dbReference type="AlphaFoldDB" id="A0AAV4VGI4"/>
<gene>
    <name evidence="2" type="ORF">CEXT_594281</name>
</gene>
<feature type="region of interest" description="Disordered" evidence="1">
    <location>
        <begin position="79"/>
        <end position="105"/>
    </location>
</feature>